<dbReference type="EMBL" id="CAJVQB010006075">
    <property type="protein sequence ID" value="CAG8676696.1"/>
    <property type="molecule type" value="Genomic_DNA"/>
</dbReference>
<accession>A0ABN7UWJ2</accession>
<keyword evidence="3" id="KW-1185">Reference proteome</keyword>
<protein>
    <submittedName>
        <fullName evidence="2">25996_t:CDS:1</fullName>
    </submittedName>
</protein>
<reference evidence="2 3" key="1">
    <citation type="submission" date="2021-06" db="EMBL/GenBank/DDBJ databases">
        <authorList>
            <person name="Kallberg Y."/>
            <person name="Tangrot J."/>
            <person name="Rosling A."/>
        </authorList>
    </citation>
    <scope>NUCLEOTIDE SEQUENCE [LARGE SCALE GENOMIC DNA]</scope>
    <source>
        <strain evidence="2 3">120-4 pot B 10/14</strain>
    </source>
</reference>
<sequence>MQKTNRQDASILNQYLGETSSRNNDFIIEISSKQNANAPIIPPPAINITTSAPIYLPKAPNSPDSISSDSNQQKESTNNSVAKSFISFFFPARSHNESSSNEIPSSPLSTSDLN</sequence>
<proteinExistence type="predicted"/>
<feature type="compositionally biased region" description="Low complexity" evidence="1">
    <location>
        <begin position="61"/>
        <end position="73"/>
    </location>
</feature>
<feature type="non-terminal residue" evidence="2">
    <location>
        <position position="114"/>
    </location>
</feature>
<evidence type="ECO:0000313" key="2">
    <source>
        <dbReference type="EMBL" id="CAG8676696.1"/>
    </source>
</evidence>
<evidence type="ECO:0000313" key="3">
    <source>
        <dbReference type="Proteomes" id="UP000789901"/>
    </source>
</evidence>
<evidence type="ECO:0000256" key="1">
    <source>
        <dbReference type="SAM" id="MobiDB-lite"/>
    </source>
</evidence>
<feature type="region of interest" description="Disordered" evidence="1">
    <location>
        <begin position="94"/>
        <end position="114"/>
    </location>
</feature>
<name>A0ABN7UWJ2_GIGMA</name>
<dbReference type="Proteomes" id="UP000789901">
    <property type="component" value="Unassembled WGS sequence"/>
</dbReference>
<gene>
    <name evidence="2" type="ORF">GMARGA_LOCUS10730</name>
</gene>
<feature type="compositionally biased region" description="Low complexity" evidence="1">
    <location>
        <begin position="97"/>
        <end position="114"/>
    </location>
</feature>
<organism evidence="2 3">
    <name type="scientific">Gigaspora margarita</name>
    <dbReference type="NCBI Taxonomy" id="4874"/>
    <lineage>
        <taxon>Eukaryota</taxon>
        <taxon>Fungi</taxon>
        <taxon>Fungi incertae sedis</taxon>
        <taxon>Mucoromycota</taxon>
        <taxon>Glomeromycotina</taxon>
        <taxon>Glomeromycetes</taxon>
        <taxon>Diversisporales</taxon>
        <taxon>Gigasporaceae</taxon>
        <taxon>Gigaspora</taxon>
    </lineage>
</organism>
<comment type="caution">
    <text evidence="2">The sequence shown here is derived from an EMBL/GenBank/DDBJ whole genome shotgun (WGS) entry which is preliminary data.</text>
</comment>
<feature type="region of interest" description="Disordered" evidence="1">
    <location>
        <begin position="52"/>
        <end position="79"/>
    </location>
</feature>